<proteinExistence type="predicted"/>
<feature type="signal peptide" evidence="3">
    <location>
        <begin position="1"/>
        <end position="27"/>
    </location>
</feature>
<evidence type="ECO:0000256" key="1">
    <source>
        <dbReference type="ARBA" id="ARBA00022729"/>
    </source>
</evidence>
<dbReference type="Gene3D" id="1.10.4030.10">
    <property type="entry name" value="Porin chaperone SurA, peptide-binding domain"/>
    <property type="match status" value="1"/>
</dbReference>
<evidence type="ECO:0000259" key="4">
    <source>
        <dbReference type="Pfam" id="PF09312"/>
    </source>
</evidence>
<organism evidence="5 6">
    <name type="scientific">Sphingomonas psychrolutea</name>
    <dbReference type="NCBI Taxonomy" id="1259676"/>
    <lineage>
        <taxon>Bacteria</taxon>
        <taxon>Pseudomonadati</taxon>
        <taxon>Pseudomonadota</taxon>
        <taxon>Alphaproteobacteria</taxon>
        <taxon>Sphingomonadales</taxon>
        <taxon>Sphingomonadaceae</taxon>
        <taxon>Sphingomonas</taxon>
    </lineage>
</organism>
<keyword evidence="6" id="KW-1185">Reference proteome</keyword>
<dbReference type="InterPro" id="IPR027304">
    <property type="entry name" value="Trigger_fact/SurA_dom_sf"/>
</dbReference>
<dbReference type="InterPro" id="IPR050280">
    <property type="entry name" value="OMP_Chaperone_SurA"/>
</dbReference>
<sequence length="313" mass="34298">MAMAIKGKRMLVAGALALALISGDAFVGVNVAQAASQVVAVVNKQAITNGDVARRVAFLRLQRRSGNLNQIAKEEMVEEAIKRQEIARVGMSVSTAEVDAAYQRFASGNKLTPQQMDKILAQSGVGVEHFKSYIAVSMSWPRLVNARYGSKGKLSNQEFVTRLLEHKQKPVTTEYFLKQVIFVVPAAKKGIVGKRKAEAEASRAKFPGCDGAMGFAKNYLDVSIRNLGRVLEPELPPEWKPLIEKAKGGTTGTRVTDRGVEFLAICNQRQVSDDVAAEVVFRSEDLGKAKQDDNPNAKKYLEELRSKSQITFN</sequence>
<protein>
    <submittedName>
        <fullName evidence="5">Molecular chaperone SurA</fullName>
    </submittedName>
</protein>
<accession>A0ABQ6ECX6</accession>
<reference evidence="6" key="1">
    <citation type="journal article" date="2019" name="Int. J. Syst. Evol. Microbiol.">
        <title>The Global Catalogue of Microorganisms (GCM) 10K type strain sequencing project: providing services to taxonomists for standard genome sequencing and annotation.</title>
        <authorList>
            <consortium name="The Broad Institute Genomics Platform"/>
            <consortium name="The Broad Institute Genome Sequencing Center for Infectious Disease"/>
            <person name="Wu L."/>
            <person name="Ma J."/>
        </authorList>
    </citation>
    <scope>NUCLEOTIDE SEQUENCE [LARGE SCALE GENOMIC DNA]</scope>
    <source>
        <strain evidence="6">NBRC 109639</strain>
    </source>
</reference>
<keyword evidence="2" id="KW-0697">Rotamase</keyword>
<dbReference type="PANTHER" id="PTHR47637:SF1">
    <property type="entry name" value="CHAPERONE SURA"/>
    <property type="match status" value="1"/>
</dbReference>
<dbReference type="PANTHER" id="PTHR47637">
    <property type="entry name" value="CHAPERONE SURA"/>
    <property type="match status" value="1"/>
</dbReference>
<dbReference type="Proteomes" id="UP001157117">
    <property type="component" value="Unassembled WGS sequence"/>
</dbReference>
<keyword evidence="2" id="KW-0413">Isomerase</keyword>
<evidence type="ECO:0000256" key="3">
    <source>
        <dbReference type="SAM" id="SignalP"/>
    </source>
</evidence>
<keyword evidence="1 3" id="KW-0732">Signal</keyword>
<feature type="domain" description="SurA N-terminal" evidence="4">
    <location>
        <begin position="37"/>
        <end position="135"/>
    </location>
</feature>
<gene>
    <name evidence="5" type="ORF">GCM10007926_22980</name>
</gene>
<dbReference type="SUPFAM" id="SSF109998">
    <property type="entry name" value="Triger factor/SurA peptide-binding domain-like"/>
    <property type="match status" value="1"/>
</dbReference>
<evidence type="ECO:0000256" key="2">
    <source>
        <dbReference type="ARBA" id="ARBA00023110"/>
    </source>
</evidence>
<evidence type="ECO:0000313" key="6">
    <source>
        <dbReference type="Proteomes" id="UP001157117"/>
    </source>
</evidence>
<dbReference type="InterPro" id="IPR015391">
    <property type="entry name" value="SurA_N"/>
</dbReference>
<feature type="chain" id="PRO_5046379236" evidence="3">
    <location>
        <begin position="28"/>
        <end position="313"/>
    </location>
</feature>
<evidence type="ECO:0000313" key="5">
    <source>
        <dbReference type="EMBL" id="GLT05367.1"/>
    </source>
</evidence>
<comment type="caution">
    <text evidence="5">The sequence shown here is derived from an EMBL/GenBank/DDBJ whole genome shotgun (WGS) entry which is preliminary data.</text>
</comment>
<name>A0ABQ6ECX6_9SPHN</name>
<dbReference type="EMBL" id="BSPT01000021">
    <property type="protein sequence ID" value="GLT05367.1"/>
    <property type="molecule type" value="Genomic_DNA"/>
</dbReference>
<dbReference type="Pfam" id="PF09312">
    <property type="entry name" value="SurA_N"/>
    <property type="match status" value="1"/>
</dbReference>